<reference evidence="1 2" key="1">
    <citation type="submission" date="2018-06" db="EMBL/GenBank/DDBJ databases">
        <title>Noncontiguous genome sequence of Ruminococcaceae bacterium ASD2818.</title>
        <authorList>
            <person name="Chaplin A.V."/>
            <person name="Sokolova S.R."/>
            <person name="Kochetkova T.O."/>
            <person name="Goltsov A.Y."/>
            <person name="Trofimov D.Y."/>
            <person name="Efimov B.A."/>
        </authorList>
    </citation>
    <scope>NUCLEOTIDE SEQUENCE [LARGE SCALE GENOMIC DNA]</scope>
    <source>
        <strain evidence="1 2">ASD2818</strain>
    </source>
</reference>
<gene>
    <name evidence="1" type="ORF">DPQ25_08335</name>
</gene>
<keyword evidence="2" id="KW-1185">Reference proteome</keyword>
<protein>
    <submittedName>
        <fullName evidence="1">Uncharacterized protein</fullName>
    </submittedName>
</protein>
<sequence length="74" mass="8238">MLCLNRRLCLFNQGPDGCRPFLIYIGGYRAFSGCWARRSRSGLFSVKMNGPGPGRGKKYRAGKPAPVHSDMVLF</sequence>
<name>A0A328UB72_9FIRM</name>
<comment type="caution">
    <text evidence="1">The sequence shown here is derived from an EMBL/GenBank/DDBJ whole genome shotgun (WGS) entry which is preliminary data.</text>
</comment>
<evidence type="ECO:0000313" key="2">
    <source>
        <dbReference type="Proteomes" id="UP000249377"/>
    </source>
</evidence>
<dbReference type="EMBL" id="QLYR01000004">
    <property type="protein sequence ID" value="RAQ28788.1"/>
    <property type="molecule type" value="Genomic_DNA"/>
</dbReference>
<proteinExistence type="predicted"/>
<dbReference type="Proteomes" id="UP000249377">
    <property type="component" value="Unassembled WGS sequence"/>
</dbReference>
<dbReference type="AlphaFoldDB" id="A0A328UB72"/>
<organism evidence="1 2">
    <name type="scientific">Hydrogeniiclostridium mannosilyticum</name>
    <dbReference type="NCBI Taxonomy" id="2764322"/>
    <lineage>
        <taxon>Bacteria</taxon>
        <taxon>Bacillati</taxon>
        <taxon>Bacillota</taxon>
        <taxon>Clostridia</taxon>
        <taxon>Eubacteriales</taxon>
        <taxon>Acutalibacteraceae</taxon>
        <taxon>Hydrogeniiclostridium</taxon>
    </lineage>
</organism>
<evidence type="ECO:0000313" key="1">
    <source>
        <dbReference type="EMBL" id="RAQ28788.1"/>
    </source>
</evidence>
<accession>A0A328UB72</accession>